<dbReference type="Proteomes" id="UP000735302">
    <property type="component" value="Unassembled WGS sequence"/>
</dbReference>
<organism evidence="2 3">
    <name type="scientific">Plakobranchus ocellatus</name>
    <dbReference type="NCBI Taxonomy" id="259542"/>
    <lineage>
        <taxon>Eukaryota</taxon>
        <taxon>Metazoa</taxon>
        <taxon>Spiralia</taxon>
        <taxon>Lophotrochozoa</taxon>
        <taxon>Mollusca</taxon>
        <taxon>Gastropoda</taxon>
        <taxon>Heterobranchia</taxon>
        <taxon>Euthyneura</taxon>
        <taxon>Panpulmonata</taxon>
        <taxon>Sacoglossa</taxon>
        <taxon>Placobranchoidea</taxon>
        <taxon>Plakobranchidae</taxon>
        <taxon>Plakobranchus</taxon>
    </lineage>
</organism>
<feature type="region of interest" description="Disordered" evidence="1">
    <location>
        <begin position="1"/>
        <end position="26"/>
    </location>
</feature>
<feature type="compositionally biased region" description="Acidic residues" evidence="1">
    <location>
        <begin position="1"/>
        <end position="20"/>
    </location>
</feature>
<evidence type="ECO:0000256" key="1">
    <source>
        <dbReference type="SAM" id="MobiDB-lite"/>
    </source>
</evidence>
<evidence type="ECO:0000313" key="2">
    <source>
        <dbReference type="EMBL" id="GFO02386.1"/>
    </source>
</evidence>
<gene>
    <name evidence="2" type="ORF">PoB_002889100</name>
</gene>
<keyword evidence="3" id="KW-1185">Reference proteome</keyword>
<sequence length="106" mass="12698">MGKKEEEEEEEEEKEEEEEAEEKRRSRTYISIPHWTTIKVMPSYQTHRPPNQHRISICPTCNRQQQVFANSLHLGLSSLVTCRHFWSFIVILRQFRSYGPKHQARS</sequence>
<evidence type="ECO:0000313" key="3">
    <source>
        <dbReference type="Proteomes" id="UP000735302"/>
    </source>
</evidence>
<protein>
    <recommendedName>
        <fullName evidence="4">LITAF domain-containing protein</fullName>
    </recommendedName>
</protein>
<reference evidence="2 3" key="1">
    <citation type="journal article" date="2021" name="Elife">
        <title>Chloroplast acquisition without the gene transfer in kleptoplastic sea slugs, Plakobranchus ocellatus.</title>
        <authorList>
            <person name="Maeda T."/>
            <person name="Takahashi S."/>
            <person name="Yoshida T."/>
            <person name="Shimamura S."/>
            <person name="Takaki Y."/>
            <person name="Nagai Y."/>
            <person name="Toyoda A."/>
            <person name="Suzuki Y."/>
            <person name="Arimoto A."/>
            <person name="Ishii H."/>
            <person name="Satoh N."/>
            <person name="Nishiyama T."/>
            <person name="Hasebe M."/>
            <person name="Maruyama T."/>
            <person name="Minagawa J."/>
            <person name="Obokata J."/>
            <person name="Shigenobu S."/>
        </authorList>
    </citation>
    <scope>NUCLEOTIDE SEQUENCE [LARGE SCALE GENOMIC DNA]</scope>
</reference>
<accession>A0AAV4A6T7</accession>
<comment type="caution">
    <text evidence="2">The sequence shown here is derived from an EMBL/GenBank/DDBJ whole genome shotgun (WGS) entry which is preliminary data.</text>
</comment>
<name>A0AAV4A6T7_9GAST</name>
<evidence type="ECO:0008006" key="4">
    <source>
        <dbReference type="Google" id="ProtNLM"/>
    </source>
</evidence>
<dbReference type="EMBL" id="BLXT01003580">
    <property type="protein sequence ID" value="GFO02386.1"/>
    <property type="molecule type" value="Genomic_DNA"/>
</dbReference>
<dbReference type="AlphaFoldDB" id="A0AAV4A6T7"/>
<proteinExistence type="predicted"/>